<protein>
    <submittedName>
        <fullName evidence="1">Uncharacterized protein</fullName>
    </submittedName>
</protein>
<dbReference type="AlphaFoldDB" id="A0AAN9E1E6"/>
<name>A0AAN9E1E6_CROPI</name>
<dbReference type="Proteomes" id="UP001372338">
    <property type="component" value="Unassembled WGS sequence"/>
</dbReference>
<proteinExistence type="predicted"/>
<dbReference type="PANTHER" id="PTHR13690">
    <property type="entry name" value="TRANSCRIPTION FACTOR POSF21-RELATED"/>
    <property type="match status" value="1"/>
</dbReference>
<organism evidence="1 2">
    <name type="scientific">Crotalaria pallida</name>
    <name type="common">Smooth rattlebox</name>
    <name type="synonym">Crotalaria striata</name>
    <dbReference type="NCBI Taxonomy" id="3830"/>
    <lineage>
        <taxon>Eukaryota</taxon>
        <taxon>Viridiplantae</taxon>
        <taxon>Streptophyta</taxon>
        <taxon>Embryophyta</taxon>
        <taxon>Tracheophyta</taxon>
        <taxon>Spermatophyta</taxon>
        <taxon>Magnoliopsida</taxon>
        <taxon>eudicotyledons</taxon>
        <taxon>Gunneridae</taxon>
        <taxon>Pentapetalae</taxon>
        <taxon>rosids</taxon>
        <taxon>fabids</taxon>
        <taxon>Fabales</taxon>
        <taxon>Fabaceae</taxon>
        <taxon>Papilionoideae</taxon>
        <taxon>50 kb inversion clade</taxon>
        <taxon>genistoids sensu lato</taxon>
        <taxon>core genistoids</taxon>
        <taxon>Crotalarieae</taxon>
        <taxon>Crotalaria</taxon>
    </lineage>
</organism>
<dbReference type="GO" id="GO:0003700">
    <property type="term" value="F:DNA-binding transcription factor activity"/>
    <property type="evidence" value="ECO:0007669"/>
    <property type="project" value="InterPro"/>
</dbReference>
<dbReference type="InterPro" id="IPR046347">
    <property type="entry name" value="bZIP_sf"/>
</dbReference>
<gene>
    <name evidence="1" type="ORF">RIF29_39085</name>
</gene>
<sequence length="162" mass="18584">MEANTKEALQPVVDHEGSYHRGVSFNSTFGSSFNNFDNFLQIDQSEFDALNLPTLDSLELTSSTIVTDSIERGHSSLRKKRGMPYEKLAELARVDPKQAKRILAKRMSAAKSKEKKKQYENELREKVQMCKIEVDNNSEQLATYQACVFIFHLDLYQDINML</sequence>
<evidence type="ECO:0000313" key="1">
    <source>
        <dbReference type="EMBL" id="KAK7244266.1"/>
    </source>
</evidence>
<dbReference type="PANTHER" id="PTHR13690:SF80">
    <property type="entry name" value="BZIP TRANSCRIPTION FACTOR FAMILY PROTEIN-RELATED"/>
    <property type="match status" value="1"/>
</dbReference>
<dbReference type="SUPFAM" id="SSF57959">
    <property type="entry name" value="Leucine zipper domain"/>
    <property type="match status" value="1"/>
</dbReference>
<keyword evidence="2" id="KW-1185">Reference proteome</keyword>
<dbReference type="EMBL" id="JAYWIO010000008">
    <property type="protein sequence ID" value="KAK7244266.1"/>
    <property type="molecule type" value="Genomic_DNA"/>
</dbReference>
<comment type="caution">
    <text evidence="1">The sequence shown here is derived from an EMBL/GenBank/DDBJ whole genome shotgun (WGS) entry which is preliminary data.</text>
</comment>
<dbReference type="GO" id="GO:0005634">
    <property type="term" value="C:nucleus"/>
    <property type="evidence" value="ECO:0007669"/>
    <property type="project" value="TreeGrafter"/>
</dbReference>
<dbReference type="Gene3D" id="1.20.5.170">
    <property type="match status" value="1"/>
</dbReference>
<accession>A0AAN9E1E6</accession>
<evidence type="ECO:0000313" key="2">
    <source>
        <dbReference type="Proteomes" id="UP001372338"/>
    </source>
</evidence>
<reference evidence="1 2" key="1">
    <citation type="submission" date="2024-01" db="EMBL/GenBank/DDBJ databases">
        <title>The genomes of 5 underutilized Papilionoideae crops provide insights into root nodulation and disease resistanc.</title>
        <authorList>
            <person name="Yuan L."/>
        </authorList>
    </citation>
    <scope>NUCLEOTIDE SEQUENCE [LARGE SCALE GENOMIC DNA]</scope>
    <source>
        <strain evidence="1">ZHUSHIDOU_FW_LH</strain>
        <tissue evidence="1">Leaf</tissue>
    </source>
</reference>